<dbReference type="GO" id="GO:0004674">
    <property type="term" value="F:protein serine/threonine kinase activity"/>
    <property type="evidence" value="ECO:0007669"/>
    <property type="project" value="TreeGrafter"/>
</dbReference>
<dbReference type="InterPro" id="IPR051681">
    <property type="entry name" value="Ser/Thr_Kinases-Pseudokinases"/>
</dbReference>
<dbReference type="PROSITE" id="PS50088">
    <property type="entry name" value="ANK_REPEAT"/>
    <property type="match status" value="3"/>
</dbReference>
<dbReference type="GO" id="GO:0001725">
    <property type="term" value="C:stress fiber"/>
    <property type="evidence" value="ECO:0007669"/>
    <property type="project" value="TreeGrafter"/>
</dbReference>
<keyword evidence="7" id="KW-0677">Repeat</keyword>
<dbReference type="SUPFAM" id="SSF48403">
    <property type="entry name" value="Ankyrin repeat"/>
    <property type="match status" value="1"/>
</dbReference>
<dbReference type="GO" id="GO:0005938">
    <property type="term" value="C:cell cortex"/>
    <property type="evidence" value="ECO:0007669"/>
    <property type="project" value="UniProtKB-SubCell"/>
</dbReference>
<dbReference type="FunFam" id="3.30.200.20:FF:000245">
    <property type="entry name" value="Integrin-linked protein kinase"/>
    <property type="match status" value="1"/>
</dbReference>
<dbReference type="GO" id="GO:0030017">
    <property type="term" value="C:sarcomere"/>
    <property type="evidence" value="ECO:0007669"/>
    <property type="project" value="UniProtKB-SubCell"/>
</dbReference>
<comment type="similarity">
    <text evidence="4">Belongs to the protein kinase superfamily. TKL Ser/Thr protein kinase family.</text>
</comment>
<dbReference type="InterPro" id="IPR036770">
    <property type="entry name" value="Ankyrin_rpt-contain_sf"/>
</dbReference>
<proteinExistence type="inferred from homology"/>
<dbReference type="AlphaFoldDB" id="A0A6P4YYL3"/>
<evidence type="ECO:0000313" key="18">
    <source>
        <dbReference type="RefSeq" id="XP_019634450.1"/>
    </source>
</evidence>
<dbReference type="Proteomes" id="UP000515135">
    <property type="component" value="Unplaced"/>
</dbReference>
<evidence type="ECO:0000259" key="16">
    <source>
        <dbReference type="PROSITE" id="PS50011"/>
    </source>
</evidence>
<dbReference type="GO" id="GO:0007160">
    <property type="term" value="P:cell-matrix adhesion"/>
    <property type="evidence" value="ECO:0007669"/>
    <property type="project" value="TreeGrafter"/>
</dbReference>
<dbReference type="InterPro" id="IPR002110">
    <property type="entry name" value="Ankyrin_rpt"/>
</dbReference>
<evidence type="ECO:0000256" key="11">
    <source>
        <dbReference type="ARBA" id="ARBA00030969"/>
    </source>
</evidence>
<dbReference type="SMART" id="SM00220">
    <property type="entry name" value="S_TKc"/>
    <property type="match status" value="1"/>
</dbReference>
<evidence type="ECO:0000256" key="6">
    <source>
        <dbReference type="ARBA" id="ARBA00022490"/>
    </source>
</evidence>
<dbReference type="FunFam" id="1.10.510.10:FF:000187">
    <property type="entry name" value="integrin-linked protein kinase"/>
    <property type="match status" value="1"/>
</dbReference>
<evidence type="ECO:0000256" key="9">
    <source>
        <dbReference type="ARBA" id="ARBA00023136"/>
    </source>
</evidence>
<dbReference type="Gene3D" id="3.30.200.20">
    <property type="entry name" value="Phosphorylase Kinase, domain 1"/>
    <property type="match status" value="1"/>
</dbReference>
<dbReference type="GO" id="GO:0005886">
    <property type="term" value="C:plasma membrane"/>
    <property type="evidence" value="ECO:0007669"/>
    <property type="project" value="UniProtKB-SubCell"/>
</dbReference>
<keyword evidence="6" id="KW-0963">Cytoplasm</keyword>
<dbReference type="GO" id="GO:0005524">
    <property type="term" value="F:ATP binding"/>
    <property type="evidence" value="ECO:0007669"/>
    <property type="project" value="InterPro"/>
</dbReference>
<evidence type="ECO:0000256" key="7">
    <source>
        <dbReference type="ARBA" id="ARBA00022737"/>
    </source>
</evidence>
<name>A0A6P4YYL3_BRABE</name>
<dbReference type="InterPro" id="IPR001245">
    <property type="entry name" value="Ser-Thr/Tyr_kinase_cat_dom"/>
</dbReference>
<keyword evidence="17" id="KW-1185">Reference proteome</keyword>
<dbReference type="PANTHER" id="PTHR44329">
    <property type="entry name" value="SERINE/THREONINE-PROTEIN KINASE TNNI3K-RELATED"/>
    <property type="match status" value="1"/>
</dbReference>
<dbReference type="RefSeq" id="XP_019634450.1">
    <property type="nucleotide sequence ID" value="XM_019778891.1"/>
</dbReference>
<dbReference type="GO" id="GO:0007229">
    <property type="term" value="P:integrin-mediated signaling pathway"/>
    <property type="evidence" value="ECO:0007669"/>
    <property type="project" value="TreeGrafter"/>
</dbReference>
<dbReference type="PIRSF" id="PIRSF000654">
    <property type="entry name" value="Integrin-linked_kinase"/>
    <property type="match status" value="1"/>
</dbReference>
<evidence type="ECO:0000256" key="14">
    <source>
        <dbReference type="ARBA" id="ARBA00049807"/>
    </source>
</evidence>
<dbReference type="InterPro" id="IPR011009">
    <property type="entry name" value="Kinase-like_dom_sf"/>
</dbReference>
<dbReference type="InterPro" id="IPR000719">
    <property type="entry name" value="Prot_kinase_dom"/>
</dbReference>
<comment type="subcellular location">
    <subcellularLocation>
        <location evidence="1">Cell membrane</location>
        <topology evidence="1">Peripheral membrane protein</topology>
    </subcellularLocation>
    <subcellularLocation>
        <location evidence="3">Cytoplasm</location>
        <location evidence="3">Cell cortex</location>
    </subcellularLocation>
    <subcellularLocation>
        <location evidence="2">Cytoplasm</location>
        <location evidence="2">Myofibril</location>
        <location evidence="2">Sarcomere</location>
    </subcellularLocation>
</comment>
<dbReference type="GO" id="GO:0034446">
    <property type="term" value="P:substrate adhesion-dependent cell spreading"/>
    <property type="evidence" value="ECO:0007669"/>
    <property type="project" value="TreeGrafter"/>
</dbReference>
<sequence length="451" mass="50885">MDDIFTQCREGNAMYVRVWLDNTEHDPNQGDDHGFSPLHWAAREGRLNIVELLIGRGARINACNMGDDTALHLAASHGHRDVVLKLLQHKADINAMNEHGNTPLHYACFWSQDIIAEDLVTNGALVGVCNKYGETPVDKAKPHLAKLVKERASALGQETGKVPYKENIWRGTKTRSRNGTLSRHSGIDIKQLNLQVKMNTNASGELWKGMWQGNEIVAKILKVRDINARKARDFSEEYPRLRIFSHPNVLPVLGACNQPPHLVVINQFMPYGSLFNILHEGHGIVVDQAQAFKFALDVARGMAFLHSLEPMVPRLYLNSKHIMIDEDLTARINMADVKFSFQNPGKLFNPAWFAPEILQKKENEINKRAADMWSFAMLMWELLTREVPFADLSPMEAGMKIALEGLRPTIPPGASQHACRLIKICLNEDPAKRPTFDMIIPILEKMQEKSE</sequence>
<dbReference type="OrthoDB" id="6718656at2759"/>
<feature type="repeat" description="ANK" evidence="15">
    <location>
        <begin position="33"/>
        <end position="65"/>
    </location>
</feature>
<dbReference type="GO" id="GO:0005925">
    <property type="term" value="C:focal adhesion"/>
    <property type="evidence" value="ECO:0007669"/>
    <property type="project" value="TreeGrafter"/>
</dbReference>
<dbReference type="FunFam" id="1.25.40.20:FF:000050">
    <property type="entry name" value="integrin-linked protein kinase"/>
    <property type="match status" value="1"/>
</dbReference>
<feature type="repeat" description="ANK" evidence="15">
    <location>
        <begin position="99"/>
        <end position="131"/>
    </location>
</feature>
<keyword evidence="9" id="KW-0472">Membrane</keyword>
<keyword evidence="8 15" id="KW-0040">ANK repeat</keyword>
<dbReference type="KEGG" id="bbel:109477568"/>
<organism evidence="17 18">
    <name type="scientific">Branchiostoma belcheri</name>
    <name type="common">Amphioxus</name>
    <dbReference type="NCBI Taxonomy" id="7741"/>
    <lineage>
        <taxon>Eukaryota</taxon>
        <taxon>Metazoa</taxon>
        <taxon>Chordata</taxon>
        <taxon>Cephalochordata</taxon>
        <taxon>Leptocardii</taxon>
        <taxon>Amphioxiformes</taxon>
        <taxon>Branchiostomatidae</taxon>
        <taxon>Branchiostoma</taxon>
    </lineage>
</organism>
<evidence type="ECO:0000256" key="3">
    <source>
        <dbReference type="ARBA" id="ARBA00004544"/>
    </source>
</evidence>
<dbReference type="PROSITE" id="PS50011">
    <property type="entry name" value="PROTEIN_KINASE_DOM"/>
    <property type="match status" value="1"/>
</dbReference>
<feature type="repeat" description="ANK" evidence="15">
    <location>
        <begin position="66"/>
        <end position="98"/>
    </location>
</feature>
<evidence type="ECO:0000256" key="5">
    <source>
        <dbReference type="ARBA" id="ARBA00022475"/>
    </source>
</evidence>
<evidence type="ECO:0000256" key="12">
    <source>
        <dbReference type="ARBA" id="ARBA00030970"/>
    </source>
</evidence>
<protein>
    <recommendedName>
        <fullName evidence="13">Scaffold protein ILK</fullName>
    </recommendedName>
    <alternativeName>
        <fullName evidence="12">ILK-1</fullName>
    </alternativeName>
    <alternativeName>
        <fullName evidence="11">ILK-2</fullName>
    </alternativeName>
    <alternativeName>
        <fullName evidence="14">Inactive integrin-linked kinase</fullName>
    </alternativeName>
    <alternativeName>
        <fullName evidence="10">p59ILK</fullName>
    </alternativeName>
</protein>
<dbReference type="SUPFAM" id="SSF56112">
    <property type="entry name" value="Protein kinase-like (PK-like)"/>
    <property type="match status" value="1"/>
</dbReference>
<dbReference type="PROSITE" id="PS50297">
    <property type="entry name" value="ANK_REP_REGION"/>
    <property type="match status" value="3"/>
</dbReference>
<feature type="domain" description="Protein kinase" evidence="16">
    <location>
        <begin position="192"/>
        <end position="443"/>
    </location>
</feature>
<evidence type="ECO:0000256" key="10">
    <source>
        <dbReference type="ARBA" id="ARBA00029809"/>
    </source>
</evidence>
<evidence type="ECO:0000313" key="17">
    <source>
        <dbReference type="Proteomes" id="UP000515135"/>
    </source>
</evidence>
<evidence type="ECO:0000256" key="4">
    <source>
        <dbReference type="ARBA" id="ARBA00005843"/>
    </source>
</evidence>
<dbReference type="Pfam" id="PF12796">
    <property type="entry name" value="Ank_2"/>
    <property type="match status" value="2"/>
</dbReference>
<dbReference type="SMART" id="SM00248">
    <property type="entry name" value="ANK"/>
    <property type="match status" value="3"/>
</dbReference>
<dbReference type="PANTHER" id="PTHR44329:SF57">
    <property type="entry name" value="INTEGRIN-LINKED PROTEIN KINASE"/>
    <property type="match status" value="1"/>
</dbReference>
<accession>A0A6P4YYL3</accession>
<gene>
    <name evidence="18" type="primary">LOC109477568</name>
</gene>
<evidence type="ECO:0000256" key="8">
    <source>
        <dbReference type="ARBA" id="ARBA00023043"/>
    </source>
</evidence>
<dbReference type="Pfam" id="PF07714">
    <property type="entry name" value="PK_Tyr_Ser-Thr"/>
    <property type="match status" value="1"/>
</dbReference>
<keyword evidence="5" id="KW-1003">Cell membrane</keyword>
<evidence type="ECO:0000256" key="2">
    <source>
        <dbReference type="ARBA" id="ARBA00004204"/>
    </source>
</evidence>
<dbReference type="Gene3D" id="1.10.510.10">
    <property type="entry name" value="Transferase(Phosphotransferase) domain 1"/>
    <property type="match status" value="1"/>
</dbReference>
<reference evidence="18" key="1">
    <citation type="submission" date="2025-08" db="UniProtKB">
        <authorList>
            <consortium name="RefSeq"/>
        </authorList>
    </citation>
    <scope>IDENTIFICATION</scope>
    <source>
        <tissue evidence="18">Gonad</tissue>
    </source>
</reference>
<evidence type="ECO:0000256" key="15">
    <source>
        <dbReference type="PROSITE-ProRule" id="PRU00023"/>
    </source>
</evidence>
<dbReference type="GeneID" id="109477568"/>
<evidence type="ECO:0000256" key="1">
    <source>
        <dbReference type="ARBA" id="ARBA00004202"/>
    </source>
</evidence>
<dbReference type="GO" id="GO:0009653">
    <property type="term" value="P:anatomical structure morphogenesis"/>
    <property type="evidence" value="ECO:0007669"/>
    <property type="project" value="UniProtKB-ARBA"/>
</dbReference>
<evidence type="ECO:0000256" key="13">
    <source>
        <dbReference type="ARBA" id="ARBA00049752"/>
    </source>
</evidence>
<dbReference type="Gene3D" id="1.25.40.20">
    <property type="entry name" value="Ankyrin repeat-containing domain"/>
    <property type="match status" value="1"/>
</dbReference>